<dbReference type="EMBL" id="JACHZG010000001">
    <property type="protein sequence ID" value="MBB3328410.1"/>
    <property type="molecule type" value="Genomic_DNA"/>
</dbReference>
<keyword evidence="1" id="KW-0482">Metalloprotease</keyword>
<dbReference type="RefSeq" id="WP_183340268.1">
    <property type="nucleotide sequence ID" value="NZ_JACHZG010000001.1"/>
</dbReference>
<gene>
    <name evidence="1" type="ORF">FHX39_003354</name>
</gene>
<accession>A0A7W5JY37</accession>
<name>A0A7W5JY37_9ACTN</name>
<dbReference type="Proteomes" id="UP000565572">
    <property type="component" value="Unassembled WGS sequence"/>
</dbReference>
<keyword evidence="1" id="KW-0378">Hydrolase</keyword>
<proteinExistence type="predicted"/>
<organism evidence="1 2">
    <name type="scientific">Microlunatus antarcticus</name>
    <dbReference type="NCBI Taxonomy" id="53388"/>
    <lineage>
        <taxon>Bacteria</taxon>
        <taxon>Bacillati</taxon>
        <taxon>Actinomycetota</taxon>
        <taxon>Actinomycetes</taxon>
        <taxon>Propionibacteriales</taxon>
        <taxon>Propionibacteriaceae</taxon>
        <taxon>Microlunatus</taxon>
    </lineage>
</organism>
<comment type="caution">
    <text evidence="1">The sequence shown here is derived from an EMBL/GenBank/DDBJ whole genome shotgun (WGS) entry which is preliminary data.</text>
</comment>
<evidence type="ECO:0000313" key="1">
    <source>
        <dbReference type="EMBL" id="MBB3328410.1"/>
    </source>
</evidence>
<protein>
    <submittedName>
        <fullName evidence="1">M6 family metalloprotease-like protein</fullName>
    </submittedName>
</protein>
<dbReference type="GO" id="GO:0006508">
    <property type="term" value="P:proteolysis"/>
    <property type="evidence" value="ECO:0007669"/>
    <property type="project" value="UniProtKB-KW"/>
</dbReference>
<dbReference type="AlphaFoldDB" id="A0A7W5JY37"/>
<keyword evidence="2" id="KW-1185">Reference proteome</keyword>
<dbReference type="SUPFAM" id="SSF55486">
    <property type="entry name" value="Metalloproteases ('zincins'), catalytic domain"/>
    <property type="match status" value="1"/>
</dbReference>
<keyword evidence="1" id="KW-0645">Protease</keyword>
<reference evidence="1 2" key="1">
    <citation type="submission" date="2020-08" db="EMBL/GenBank/DDBJ databases">
        <title>Sequencing the genomes of 1000 actinobacteria strains.</title>
        <authorList>
            <person name="Klenk H.-P."/>
        </authorList>
    </citation>
    <scope>NUCLEOTIDE SEQUENCE [LARGE SCALE GENOMIC DNA]</scope>
    <source>
        <strain evidence="1 2">DSM 11053</strain>
    </source>
</reference>
<sequence>MSTLRQSVEIQKAAGRVPKDENTGLRALARRFPPSPPGSARGVVRSMGSDEPKPWAIILCRLKGEPADQAKEAPAETLYRAVFANRSGGVGDYWRDASLGHIDVRGSQVFGWVTVSLTRAQAGGSGATTPPGPGRRGLCQAGIDALRATGVDTSPFAGFVAVYVENWSKDGVIPPGKTQEDIPWAVWAPFWLDGSASGSFTTLTPPHAADIVCHEMGHGFGLQHDRTPGLTKDYADPCCLMSQRPLAWDDTYGTNFGPRVCATHLLQNGWIYEHRVLRDDGGWLRSGSGTTVALAATDDAGARANLLAILRAQPAWDYHLELARPTGWDRGLDADLLLIRRVDLDESKNPTAIILGQVAVPTRPGETASTTEPTGNVLFEVRRGDETGRVALVTATAL</sequence>
<dbReference type="GO" id="GO:0008237">
    <property type="term" value="F:metallopeptidase activity"/>
    <property type="evidence" value="ECO:0007669"/>
    <property type="project" value="UniProtKB-KW"/>
</dbReference>
<evidence type="ECO:0000313" key="2">
    <source>
        <dbReference type="Proteomes" id="UP000565572"/>
    </source>
</evidence>